<dbReference type="InterPro" id="IPR023138">
    <property type="entry name" value="NMB0513-like_sf"/>
</dbReference>
<evidence type="ECO:0000313" key="2">
    <source>
        <dbReference type="Proteomes" id="UP000252694"/>
    </source>
</evidence>
<dbReference type="EMBL" id="UFMQ01000004">
    <property type="protein sequence ID" value="SST21171.1"/>
    <property type="molecule type" value="Genomic_DNA"/>
</dbReference>
<organism evidence="1 2">
    <name type="scientific">Acinetobacter baumannii</name>
    <dbReference type="NCBI Taxonomy" id="470"/>
    <lineage>
        <taxon>Bacteria</taxon>
        <taxon>Pseudomonadati</taxon>
        <taxon>Pseudomonadota</taxon>
        <taxon>Gammaproteobacteria</taxon>
        <taxon>Moraxellales</taxon>
        <taxon>Moraxellaceae</taxon>
        <taxon>Acinetobacter</taxon>
        <taxon>Acinetobacter calcoaceticus/baumannii complex</taxon>
    </lineage>
</organism>
<dbReference type="Proteomes" id="UP000252694">
    <property type="component" value="Unassembled WGS sequence"/>
</dbReference>
<protein>
    <submittedName>
        <fullName evidence="1">Uncharacterized protein conserved in bacteria</fullName>
    </submittedName>
</protein>
<sequence length="140" mass="16550">MNQLELILKTFHEYEFKEGLDDLFYLSGNFLKEIYPTIMLEYDQDTAYFMALKTLLESGDISLFYNLNFEDSSRDGELLTGSAEEQIKQLKQVWIGSDDINKMDEENNYIGWYFLIQCPYALAHKIYDKDGNFEHWFCTG</sequence>
<accession>A0A335FRD7</accession>
<evidence type="ECO:0000313" key="1">
    <source>
        <dbReference type="EMBL" id="SST21171.1"/>
    </source>
</evidence>
<reference evidence="1 2" key="1">
    <citation type="submission" date="2018-07" db="EMBL/GenBank/DDBJ databases">
        <authorList>
            <consortium name="Pathogen Informatics"/>
        </authorList>
    </citation>
    <scope>NUCLEOTIDE SEQUENCE [LARGE SCALE GENOMIC DNA]</scope>
    <source>
        <strain evidence="1 2">4300STDY7045823</strain>
    </source>
</reference>
<dbReference type="Gene3D" id="1.10.3510.10">
    <property type="entry name" value="NMB0513-like"/>
    <property type="match status" value="1"/>
</dbReference>
<proteinExistence type="predicted"/>
<name>A0A335FRD7_ACIBA</name>
<dbReference type="RefSeq" id="WP_114229824.1">
    <property type="nucleotide sequence ID" value="NZ_UFMQ01000004.1"/>
</dbReference>
<dbReference type="AlphaFoldDB" id="A0A335FRD7"/>
<gene>
    <name evidence="1" type="ORF">SAMEA104305318_01366</name>
</gene>
<dbReference type="SUPFAM" id="SSF160472">
    <property type="entry name" value="NMB0513-like"/>
    <property type="match status" value="1"/>
</dbReference>